<protein>
    <submittedName>
        <fullName evidence="2">Ovule protein</fullName>
    </submittedName>
</protein>
<accession>A0A915DL34</accession>
<name>A0A915DL34_9BILA</name>
<sequence>MKTRKSTRWLITSSTLTSRPKRRTFSWKAVIQFKILSFKQISKTCPAKDSIFNRKRSTRDDQCKDQIPFVLLISWDISSYLLIVTNCC</sequence>
<keyword evidence="1" id="KW-1185">Reference proteome</keyword>
<dbReference type="Proteomes" id="UP000887574">
    <property type="component" value="Unplaced"/>
</dbReference>
<proteinExistence type="predicted"/>
<organism evidence="1 2">
    <name type="scientific">Ditylenchus dipsaci</name>
    <dbReference type="NCBI Taxonomy" id="166011"/>
    <lineage>
        <taxon>Eukaryota</taxon>
        <taxon>Metazoa</taxon>
        <taxon>Ecdysozoa</taxon>
        <taxon>Nematoda</taxon>
        <taxon>Chromadorea</taxon>
        <taxon>Rhabditida</taxon>
        <taxon>Tylenchina</taxon>
        <taxon>Tylenchomorpha</taxon>
        <taxon>Sphaerularioidea</taxon>
        <taxon>Anguinidae</taxon>
        <taxon>Anguininae</taxon>
        <taxon>Ditylenchus</taxon>
    </lineage>
</organism>
<evidence type="ECO:0000313" key="2">
    <source>
        <dbReference type="WBParaSite" id="jg20496"/>
    </source>
</evidence>
<evidence type="ECO:0000313" key="1">
    <source>
        <dbReference type="Proteomes" id="UP000887574"/>
    </source>
</evidence>
<dbReference type="WBParaSite" id="jg20496">
    <property type="protein sequence ID" value="jg20496"/>
    <property type="gene ID" value="jg20496"/>
</dbReference>
<dbReference type="AlphaFoldDB" id="A0A915DL34"/>
<reference evidence="2" key="1">
    <citation type="submission" date="2022-11" db="UniProtKB">
        <authorList>
            <consortium name="WormBaseParasite"/>
        </authorList>
    </citation>
    <scope>IDENTIFICATION</scope>
</reference>